<feature type="transmembrane region" description="Helical" evidence="1">
    <location>
        <begin position="318"/>
        <end position="339"/>
    </location>
</feature>
<feature type="transmembrane region" description="Helical" evidence="1">
    <location>
        <begin position="421"/>
        <end position="445"/>
    </location>
</feature>
<organism evidence="2 3">
    <name type="scientific">Anabaenopsis circularis NIES-21</name>
    <dbReference type="NCBI Taxonomy" id="1085406"/>
    <lineage>
        <taxon>Bacteria</taxon>
        <taxon>Bacillati</taxon>
        <taxon>Cyanobacteriota</taxon>
        <taxon>Cyanophyceae</taxon>
        <taxon>Nostocales</taxon>
        <taxon>Nodulariaceae</taxon>
        <taxon>Anabaenopsis</taxon>
    </lineage>
</organism>
<keyword evidence="1" id="KW-0812">Transmembrane</keyword>
<evidence type="ECO:0000313" key="3">
    <source>
        <dbReference type="Proteomes" id="UP000218287"/>
    </source>
</evidence>
<feature type="transmembrane region" description="Helical" evidence="1">
    <location>
        <begin position="345"/>
        <end position="363"/>
    </location>
</feature>
<feature type="transmembrane region" description="Helical" evidence="1">
    <location>
        <begin position="220"/>
        <end position="241"/>
    </location>
</feature>
<sequence>MLTKAIPQKIFVTVFILIALHVTPDGAQNARYTDAIQSLVDFGTFALQPGYRSHIDILQVREHFYAVIPPGVPILLSPLYFIYRNLMSSLGVPVSESYWAGFTMLSNITIMAPLLGIVAVMMFKILKSFTGDLIKKLWLVFIFIFGSLNFFYSTNGIWSHAYTMSFIFIAFYLMVKQKNSFLIGLCLGMAQMLDYIAILPIFLLLGFWLYVNLKNKSKNIFQKLILIGCGYSIFLAIILYYNYSITGSIFTTPNSLFFKQLSQAKESKNIAHAFFKLPTLEILWGLTFSPYRGIFLYFPMTFLFVISLLKNKTIKNSVCLFSGIFVLCVLIYNSTYYAWSGDVCFGPRHLVVATPFIVIPIVYCKTKYIKILGTLSIFINLAGVSTNPSDNVLTNLVMFISRGLFLHWLDYGYKTILPTYFNVHVSLMTPFFIYLAIFSLIYIIWQPLIKEYQVTQNLDMQEKLQQY</sequence>
<feature type="transmembrane region" description="Helical" evidence="1">
    <location>
        <begin position="98"/>
        <end position="121"/>
    </location>
</feature>
<evidence type="ECO:0000313" key="2">
    <source>
        <dbReference type="EMBL" id="BAY15420.1"/>
    </source>
</evidence>
<accession>A0A1Z4GD30</accession>
<dbReference type="AlphaFoldDB" id="A0A1Z4GD30"/>
<keyword evidence="1" id="KW-1133">Transmembrane helix</keyword>
<protein>
    <recommendedName>
        <fullName evidence="4">Glycosyltransferase RgtA/B/C/D-like domain-containing protein</fullName>
    </recommendedName>
</protein>
<evidence type="ECO:0008006" key="4">
    <source>
        <dbReference type="Google" id="ProtNLM"/>
    </source>
</evidence>
<dbReference type="Proteomes" id="UP000218287">
    <property type="component" value="Chromosome"/>
</dbReference>
<feature type="transmembrane region" description="Helical" evidence="1">
    <location>
        <begin position="64"/>
        <end position="83"/>
    </location>
</feature>
<evidence type="ECO:0000256" key="1">
    <source>
        <dbReference type="SAM" id="Phobius"/>
    </source>
</evidence>
<feature type="transmembrane region" description="Helical" evidence="1">
    <location>
        <begin position="294"/>
        <end position="311"/>
    </location>
</feature>
<dbReference type="EMBL" id="AP018174">
    <property type="protein sequence ID" value="BAY15420.1"/>
    <property type="molecule type" value="Genomic_DNA"/>
</dbReference>
<reference evidence="2 3" key="1">
    <citation type="submission" date="2017-06" db="EMBL/GenBank/DDBJ databases">
        <title>Genome sequencing of cyanobaciteial culture collection at National Institute for Environmental Studies (NIES).</title>
        <authorList>
            <person name="Hirose Y."/>
            <person name="Shimura Y."/>
            <person name="Fujisawa T."/>
            <person name="Nakamura Y."/>
            <person name="Kawachi M."/>
        </authorList>
    </citation>
    <scope>NUCLEOTIDE SEQUENCE [LARGE SCALE GENOMIC DNA]</scope>
    <source>
        <strain evidence="2 3">NIES-21</strain>
    </source>
</reference>
<proteinExistence type="predicted"/>
<gene>
    <name evidence="2" type="ORF">NIES21_12370</name>
</gene>
<keyword evidence="1" id="KW-0472">Membrane</keyword>
<feature type="transmembrane region" description="Helical" evidence="1">
    <location>
        <begin position="133"/>
        <end position="151"/>
    </location>
</feature>
<feature type="transmembrane region" description="Helical" evidence="1">
    <location>
        <begin position="182"/>
        <end position="208"/>
    </location>
</feature>
<name>A0A1Z4GD30_9CYAN</name>
<dbReference type="OrthoDB" id="503302at2"/>
<keyword evidence="3" id="KW-1185">Reference proteome</keyword>